<dbReference type="SMART" id="SM00530">
    <property type="entry name" value="HTH_XRE"/>
    <property type="match status" value="1"/>
</dbReference>
<dbReference type="Pfam" id="PF01381">
    <property type="entry name" value="HTH_3"/>
    <property type="match status" value="1"/>
</dbReference>
<dbReference type="PANTHER" id="PTHR46797">
    <property type="entry name" value="HTH-TYPE TRANSCRIPTIONAL REGULATOR"/>
    <property type="match status" value="1"/>
</dbReference>
<dbReference type="InterPro" id="IPR001387">
    <property type="entry name" value="Cro/C1-type_HTH"/>
</dbReference>
<reference evidence="3" key="1">
    <citation type="submission" date="2023-04" db="EMBL/GenBank/DDBJ databases">
        <title>Co-integrate Col3M blaNDM-1-harbouring plasmids in clinical Providencia rettgeri isolates from Argentina.</title>
        <authorList>
            <person name="de Belder D."/>
            <person name="Martino F."/>
            <person name="Tijet N."/>
            <person name="Melano R.G."/>
            <person name="Faccone D."/>
            <person name="de Mendieta J.M."/>
            <person name="Rapoport M."/>
            <person name="Albornoz E."/>
            <person name="Petroni A."/>
            <person name="Tuduri E."/>
            <person name="Derdoy L."/>
            <person name="Cogut S."/>
            <person name="Errecalde L."/>
            <person name="Pasteran F."/>
            <person name="Corso A."/>
            <person name="Gomez S.A."/>
        </authorList>
    </citation>
    <scope>NUCLEOTIDE SEQUENCE</scope>
    <source>
        <strain evidence="3">PreM15628</strain>
        <plasmid evidence="3">p15628A_320</plasmid>
    </source>
</reference>
<dbReference type="EMBL" id="CP123373">
    <property type="protein sequence ID" value="WHT95902.1"/>
    <property type="molecule type" value="Genomic_DNA"/>
</dbReference>
<evidence type="ECO:0000313" key="3">
    <source>
        <dbReference type="EMBL" id="WHT95902.1"/>
    </source>
</evidence>
<dbReference type="GO" id="GO:0003677">
    <property type="term" value="F:DNA binding"/>
    <property type="evidence" value="ECO:0007669"/>
    <property type="project" value="UniProtKB-KW"/>
</dbReference>
<geneLocation type="plasmid" evidence="3 4">
    <name>p15628A_320</name>
</geneLocation>
<dbReference type="PROSITE" id="PS50943">
    <property type="entry name" value="HTH_CROC1"/>
    <property type="match status" value="1"/>
</dbReference>
<dbReference type="AlphaFoldDB" id="A0AAJ6FT74"/>
<name>A0AAJ6FT74_PRORE</name>
<evidence type="ECO:0000313" key="4">
    <source>
        <dbReference type="Proteomes" id="UP000682358"/>
    </source>
</evidence>
<dbReference type="Gene3D" id="1.10.260.40">
    <property type="entry name" value="lambda repressor-like DNA-binding domains"/>
    <property type="match status" value="1"/>
</dbReference>
<keyword evidence="1" id="KW-0238">DNA-binding</keyword>
<protein>
    <submittedName>
        <fullName evidence="3">Helix-turn-helix transcriptional regulator</fullName>
    </submittedName>
</protein>
<gene>
    <name evidence="3" type="ORF">KOF27_20545</name>
</gene>
<dbReference type="RefSeq" id="WP_283656889.1">
    <property type="nucleotide sequence ID" value="NZ_CP123366.1"/>
</dbReference>
<proteinExistence type="predicted"/>
<dbReference type="PANTHER" id="PTHR46797:SF1">
    <property type="entry name" value="METHYLPHOSPHONATE SYNTHASE"/>
    <property type="match status" value="1"/>
</dbReference>
<organism evidence="3 4">
    <name type="scientific">Providencia rettgeri</name>
    <dbReference type="NCBI Taxonomy" id="587"/>
    <lineage>
        <taxon>Bacteria</taxon>
        <taxon>Pseudomonadati</taxon>
        <taxon>Pseudomonadota</taxon>
        <taxon>Gammaproteobacteria</taxon>
        <taxon>Enterobacterales</taxon>
        <taxon>Morganellaceae</taxon>
        <taxon>Providencia</taxon>
    </lineage>
</organism>
<dbReference type="SUPFAM" id="SSF47413">
    <property type="entry name" value="lambda repressor-like DNA-binding domains"/>
    <property type="match status" value="1"/>
</dbReference>
<dbReference type="InterPro" id="IPR050807">
    <property type="entry name" value="TransReg_Diox_bact_type"/>
</dbReference>
<feature type="domain" description="HTH cro/C1-type" evidence="2">
    <location>
        <begin position="9"/>
        <end position="63"/>
    </location>
</feature>
<dbReference type="GO" id="GO:0005829">
    <property type="term" value="C:cytosol"/>
    <property type="evidence" value="ECO:0007669"/>
    <property type="project" value="TreeGrafter"/>
</dbReference>
<dbReference type="Proteomes" id="UP000682358">
    <property type="component" value="Plasmid p15628A_320"/>
</dbReference>
<keyword evidence="3" id="KW-0614">Plasmid</keyword>
<evidence type="ECO:0000259" key="2">
    <source>
        <dbReference type="PROSITE" id="PS50943"/>
    </source>
</evidence>
<dbReference type="GO" id="GO:0003700">
    <property type="term" value="F:DNA-binding transcription factor activity"/>
    <property type="evidence" value="ECO:0007669"/>
    <property type="project" value="TreeGrafter"/>
</dbReference>
<dbReference type="InterPro" id="IPR010982">
    <property type="entry name" value="Lambda_DNA-bd_dom_sf"/>
</dbReference>
<evidence type="ECO:0000256" key="1">
    <source>
        <dbReference type="ARBA" id="ARBA00023125"/>
    </source>
</evidence>
<sequence>MTNEIGHKIKELRGKYKMSAKQLGIELGLSQQHISRFENGKASLSVDTLYKISKVFNVNVEYFF</sequence>
<dbReference type="CDD" id="cd00093">
    <property type="entry name" value="HTH_XRE"/>
    <property type="match status" value="1"/>
</dbReference>
<accession>A0AAJ6FT74</accession>